<dbReference type="GO" id="GO:0003723">
    <property type="term" value="F:RNA binding"/>
    <property type="evidence" value="ECO:0007669"/>
    <property type="project" value="TreeGrafter"/>
</dbReference>
<reference evidence="8 9" key="1">
    <citation type="journal article" date="2016" name="DNA Res.">
        <title>The draft genome of MD-2 pineapple using hybrid error correction of long reads.</title>
        <authorList>
            <person name="Redwan R.M."/>
            <person name="Saidin A."/>
            <person name="Kumar S.V."/>
        </authorList>
    </citation>
    <scope>NUCLEOTIDE SEQUENCE [LARGE SCALE GENOMIC DNA]</scope>
    <source>
        <strain evidence="9">cv. MD2</strain>
        <tissue evidence="8">Leaf</tissue>
    </source>
</reference>
<dbReference type="GO" id="GO:0022627">
    <property type="term" value="C:cytosolic small ribosomal subunit"/>
    <property type="evidence" value="ECO:0007669"/>
    <property type="project" value="TreeGrafter"/>
</dbReference>
<dbReference type="PANTHER" id="PTHR12146">
    <property type="entry name" value="40S RIBOSOMAL PROTEIN S10"/>
    <property type="match status" value="1"/>
</dbReference>
<dbReference type="Gene3D" id="1.10.10.10">
    <property type="entry name" value="Winged helix-like DNA-binding domain superfamily/Winged helix DNA-binding domain"/>
    <property type="match status" value="1"/>
</dbReference>
<feature type="non-terminal residue" evidence="8">
    <location>
        <position position="1"/>
    </location>
</feature>
<gene>
    <name evidence="8" type="ORF">ACMD2_11542</name>
</gene>
<dbReference type="InterPro" id="IPR037447">
    <property type="entry name" value="Ribosomal_eS10"/>
</dbReference>
<feature type="transmembrane region" description="Helical" evidence="6">
    <location>
        <begin position="188"/>
        <end position="206"/>
    </location>
</feature>
<evidence type="ECO:0000256" key="4">
    <source>
        <dbReference type="ARBA" id="ARBA00022980"/>
    </source>
</evidence>
<evidence type="ECO:0000259" key="7">
    <source>
        <dbReference type="Pfam" id="PF03501"/>
    </source>
</evidence>
<keyword evidence="6" id="KW-0472">Membrane</keyword>
<protein>
    <submittedName>
        <fullName evidence="8">40S ribosomal protein S10</fullName>
    </submittedName>
</protein>
<keyword evidence="5" id="KW-0687">Ribonucleoprotein</keyword>
<dbReference type="InterPro" id="IPR036388">
    <property type="entry name" value="WH-like_DNA-bd_sf"/>
</dbReference>
<keyword evidence="6" id="KW-0812">Transmembrane</keyword>
<comment type="similarity">
    <text evidence="2">Belongs to the eukaryotic ribosomal protein eS10 family.</text>
</comment>
<comment type="subcellular location">
    <subcellularLocation>
        <location evidence="1">Cytoplasm</location>
    </subcellularLocation>
</comment>
<dbReference type="PANTHER" id="PTHR12146:SF0">
    <property type="entry name" value="RIBOSOMAL PROTEIN S10"/>
    <property type="match status" value="1"/>
</dbReference>
<accession>A0A199VE99</accession>
<evidence type="ECO:0000256" key="1">
    <source>
        <dbReference type="ARBA" id="ARBA00004496"/>
    </source>
</evidence>
<proteinExistence type="inferred from homology"/>
<evidence type="ECO:0000256" key="2">
    <source>
        <dbReference type="ARBA" id="ARBA00007278"/>
    </source>
</evidence>
<keyword evidence="3" id="KW-0963">Cytoplasm</keyword>
<comment type="caution">
    <text evidence="8">The sequence shown here is derived from an EMBL/GenBank/DDBJ whole genome shotgun (WGS) entry which is preliminary data.</text>
</comment>
<dbReference type="InterPro" id="IPR005326">
    <property type="entry name" value="Plectin_eS10_N"/>
</dbReference>
<organism evidence="8 9">
    <name type="scientific">Ananas comosus</name>
    <name type="common">Pineapple</name>
    <name type="synonym">Ananas ananas</name>
    <dbReference type="NCBI Taxonomy" id="4615"/>
    <lineage>
        <taxon>Eukaryota</taxon>
        <taxon>Viridiplantae</taxon>
        <taxon>Streptophyta</taxon>
        <taxon>Embryophyta</taxon>
        <taxon>Tracheophyta</taxon>
        <taxon>Spermatophyta</taxon>
        <taxon>Magnoliopsida</taxon>
        <taxon>Liliopsida</taxon>
        <taxon>Poales</taxon>
        <taxon>Bromeliaceae</taxon>
        <taxon>Bromelioideae</taxon>
        <taxon>Ananas</taxon>
    </lineage>
</organism>
<dbReference type="FunFam" id="1.10.10.10:FF:000025">
    <property type="entry name" value="40S ribosomal protein S10"/>
    <property type="match status" value="1"/>
</dbReference>
<dbReference type="GO" id="GO:0003735">
    <property type="term" value="F:structural constituent of ribosome"/>
    <property type="evidence" value="ECO:0007669"/>
    <property type="project" value="TreeGrafter"/>
</dbReference>
<keyword evidence="6" id="KW-1133">Transmembrane helix</keyword>
<feature type="domain" description="Plectin/eS10 N-terminal" evidence="7">
    <location>
        <begin position="37"/>
        <end position="127"/>
    </location>
</feature>
<dbReference type="STRING" id="4615.A0A199VE99"/>
<evidence type="ECO:0000313" key="8">
    <source>
        <dbReference type="EMBL" id="OAY75343.1"/>
    </source>
</evidence>
<evidence type="ECO:0000256" key="6">
    <source>
        <dbReference type="SAM" id="Phobius"/>
    </source>
</evidence>
<dbReference type="EMBL" id="LSRQ01002121">
    <property type="protein sequence ID" value="OAY75343.1"/>
    <property type="molecule type" value="Genomic_DNA"/>
</dbReference>
<evidence type="ECO:0000313" key="9">
    <source>
        <dbReference type="Proteomes" id="UP000092600"/>
    </source>
</evidence>
<dbReference type="Pfam" id="PF03501">
    <property type="entry name" value="S10_plectin"/>
    <property type="match status" value="1"/>
</dbReference>
<keyword evidence="4 8" id="KW-0689">Ribosomal protein</keyword>
<evidence type="ECO:0000256" key="5">
    <source>
        <dbReference type="ARBA" id="ARBA00023274"/>
    </source>
</evidence>
<sequence>RSITRVFLYRRPLSLRTLERLSPSSSSAPPRSIAMIIPKKNRHEICKYLFQEGVLYAKKDYNLAKHPLVDVPNLHVIKLMQSFKSKEYVRETFAWQHYYWYLTNDGIEHLRTYLNLPSEIVPPLLKSPRSRPLGPSDLALPAIALGVHRASKEIGRGLGTEMGTAEVLEGLLVILAVTRVVLRLSFSHHLGVLALGLALGVVVVALEQVRHPQWSKIHFAA</sequence>
<dbReference type="AlphaFoldDB" id="A0A199VE99"/>
<evidence type="ECO:0000256" key="3">
    <source>
        <dbReference type="ARBA" id="ARBA00022490"/>
    </source>
</evidence>
<name>A0A199VE99_ANACO</name>
<dbReference type="Proteomes" id="UP000092600">
    <property type="component" value="Unassembled WGS sequence"/>
</dbReference>